<dbReference type="AlphaFoldDB" id="A0A2P6QZY9"/>
<evidence type="ECO:0000313" key="2">
    <source>
        <dbReference type="Proteomes" id="UP000238479"/>
    </source>
</evidence>
<proteinExistence type="predicted"/>
<reference evidence="1 2" key="1">
    <citation type="journal article" date="2018" name="Nat. Genet.">
        <title>The Rosa genome provides new insights in the design of modern roses.</title>
        <authorList>
            <person name="Bendahmane M."/>
        </authorList>
    </citation>
    <scope>NUCLEOTIDE SEQUENCE [LARGE SCALE GENOMIC DNA]</scope>
    <source>
        <strain evidence="2">cv. Old Blush</strain>
    </source>
</reference>
<evidence type="ECO:0000313" key="1">
    <source>
        <dbReference type="EMBL" id="PRQ39751.1"/>
    </source>
</evidence>
<gene>
    <name evidence="1" type="ORF">RchiOBHm_Chr4g0428651</name>
</gene>
<accession>A0A2P6QZY9</accession>
<comment type="caution">
    <text evidence="1">The sequence shown here is derived from an EMBL/GenBank/DDBJ whole genome shotgun (WGS) entry which is preliminary data.</text>
</comment>
<keyword evidence="2" id="KW-1185">Reference proteome</keyword>
<organism evidence="1 2">
    <name type="scientific">Rosa chinensis</name>
    <name type="common">China rose</name>
    <dbReference type="NCBI Taxonomy" id="74649"/>
    <lineage>
        <taxon>Eukaryota</taxon>
        <taxon>Viridiplantae</taxon>
        <taxon>Streptophyta</taxon>
        <taxon>Embryophyta</taxon>
        <taxon>Tracheophyta</taxon>
        <taxon>Spermatophyta</taxon>
        <taxon>Magnoliopsida</taxon>
        <taxon>eudicotyledons</taxon>
        <taxon>Gunneridae</taxon>
        <taxon>Pentapetalae</taxon>
        <taxon>rosids</taxon>
        <taxon>fabids</taxon>
        <taxon>Rosales</taxon>
        <taxon>Rosaceae</taxon>
        <taxon>Rosoideae</taxon>
        <taxon>Rosoideae incertae sedis</taxon>
        <taxon>Rosa</taxon>
    </lineage>
</organism>
<dbReference type="Gramene" id="PRQ39751">
    <property type="protein sequence ID" value="PRQ39751"/>
    <property type="gene ID" value="RchiOBHm_Chr4g0428651"/>
</dbReference>
<dbReference type="Proteomes" id="UP000238479">
    <property type="component" value="Chromosome 4"/>
</dbReference>
<protein>
    <submittedName>
        <fullName evidence="1">Uncharacterized protein</fullName>
    </submittedName>
</protein>
<sequence length="54" mass="5834">MSPCLAGIGVLADKHRPAHACINRCNNDEAGCTEFCFNSLTVSRVAYHDEGDHS</sequence>
<name>A0A2P6QZY9_ROSCH</name>
<dbReference type="EMBL" id="PDCK01000042">
    <property type="protein sequence ID" value="PRQ39751.1"/>
    <property type="molecule type" value="Genomic_DNA"/>
</dbReference>